<keyword evidence="1 3" id="KW-0732">Signal</keyword>
<accession>A0A0U5L057</accession>
<dbReference type="InterPro" id="IPR005220">
    <property type="entry name" value="CarO-like"/>
</dbReference>
<dbReference type="NCBIfam" id="NF033674">
    <property type="entry name" value="stress_OB_fold"/>
    <property type="match status" value="1"/>
</dbReference>
<feature type="signal peptide" evidence="3">
    <location>
        <begin position="1"/>
        <end position="20"/>
    </location>
</feature>
<dbReference type="EMBL" id="LN907827">
    <property type="protein sequence ID" value="CUU24026.1"/>
    <property type="molecule type" value="Genomic_DNA"/>
</dbReference>
<dbReference type="RefSeq" id="WP_067430581.1">
    <property type="nucleotide sequence ID" value="NZ_LN907827.1"/>
</dbReference>
<dbReference type="InterPro" id="IPR036700">
    <property type="entry name" value="BOBF_sf"/>
</dbReference>
<evidence type="ECO:0000256" key="2">
    <source>
        <dbReference type="SAM" id="MobiDB-lite"/>
    </source>
</evidence>
<evidence type="ECO:0000313" key="4">
    <source>
        <dbReference type="EMBL" id="CUU24026.1"/>
    </source>
</evidence>
<organism evidence="4 5">
    <name type="scientific">Duffyella gerundensis</name>
    <dbReference type="NCBI Taxonomy" id="1619313"/>
    <lineage>
        <taxon>Bacteria</taxon>
        <taxon>Pseudomonadati</taxon>
        <taxon>Pseudomonadota</taxon>
        <taxon>Gammaproteobacteria</taxon>
        <taxon>Enterobacterales</taxon>
        <taxon>Erwiniaceae</taxon>
        <taxon>Duffyella</taxon>
    </lineage>
</organism>
<name>A0A0U5L057_9GAMM</name>
<dbReference type="SUPFAM" id="SSF101756">
    <property type="entry name" value="Hypothetical protein YgiW"/>
    <property type="match status" value="1"/>
</dbReference>
<protein>
    <submittedName>
        <fullName evidence="4">Uncharacterized protein</fullName>
    </submittedName>
</protein>
<evidence type="ECO:0000313" key="5">
    <source>
        <dbReference type="Proteomes" id="UP000059419"/>
    </source>
</evidence>
<dbReference type="KEGG" id="ege:EM595_1792"/>
<dbReference type="OrthoDB" id="6413427at2"/>
<reference evidence="5" key="1">
    <citation type="submission" date="2015-11" db="EMBL/GenBank/DDBJ databases">
        <authorList>
            <person name="Blom J."/>
        </authorList>
    </citation>
    <scope>NUCLEOTIDE SEQUENCE [LARGE SCALE GENOMIC DNA]</scope>
</reference>
<feature type="region of interest" description="Disordered" evidence="2">
    <location>
        <begin position="23"/>
        <end position="57"/>
    </location>
</feature>
<feature type="chain" id="PRO_5006860965" evidence="3">
    <location>
        <begin position="21"/>
        <end position="131"/>
    </location>
</feature>
<dbReference type="Pfam" id="PF04076">
    <property type="entry name" value="BOF"/>
    <property type="match status" value="1"/>
</dbReference>
<proteinExistence type="predicted"/>
<evidence type="ECO:0000256" key="1">
    <source>
        <dbReference type="ARBA" id="ARBA00022729"/>
    </source>
</evidence>
<dbReference type="PATRIC" id="fig|1619313.3.peg.1861"/>
<keyword evidence="5" id="KW-1185">Reference proteome</keyword>
<dbReference type="STRING" id="1619313.EM595_1792"/>
<evidence type="ECO:0000256" key="3">
    <source>
        <dbReference type="SAM" id="SignalP"/>
    </source>
</evidence>
<dbReference type="Gene3D" id="2.40.50.200">
    <property type="entry name" value="Bacterial OB-fold"/>
    <property type="match status" value="1"/>
</dbReference>
<dbReference type="PANTHER" id="PTHR36571:SF2">
    <property type="entry name" value="PERIPLASMIC PROTEIN"/>
    <property type="match status" value="1"/>
</dbReference>
<dbReference type="Proteomes" id="UP000059419">
    <property type="component" value="Chromosome 1"/>
</dbReference>
<sequence>MYKKITLAALMAVVSLSVNAEEGGFKAGETPPPQHKQDAGYKGSEDTGQGTVKASRDMRKDAWVTLEGYIIKDHGNNRYDFRDQTGTMVIMAPKKVFDGKEYTAEDKVRVSGYVKGKGPGTTLNAERIEEP</sequence>
<dbReference type="PANTHER" id="PTHR36571">
    <property type="entry name" value="PROTEIN YGIW"/>
    <property type="match status" value="1"/>
</dbReference>
<dbReference type="AlphaFoldDB" id="A0A0U5L057"/>
<gene>
    <name evidence="4" type="ORF">EM595_1792</name>
</gene>
<feature type="compositionally biased region" description="Basic and acidic residues" evidence="2">
    <location>
        <begin position="35"/>
        <end position="45"/>
    </location>
</feature>